<protein>
    <recommendedName>
        <fullName evidence="3">Nucleotidase</fullName>
        <ecNumber evidence="3">3.1.3.-</ecNumber>
    </recommendedName>
</protein>
<evidence type="ECO:0000256" key="2">
    <source>
        <dbReference type="ARBA" id="ARBA00022801"/>
    </source>
</evidence>
<dbReference type="Proteomes" id="UP000092687">
    <property type="component" value="Chromosome"/>
</dbReference>
<dbReference type="RefSeq" id="WP_008496302.1">
    <property type="nucleotide sequence ID" value="NZ_CP016537.2"/>
</dbReference>
<evidence type="ECO:0000256" key="3">
    <source>
        <dbReference type="PIRNR" id="PIRNR021362"/>
    </source>
</evidence>
<dbReference type="InterPro" id="IPR036412">
    <property type="entry name" value="HAD-like_sf"/>
</dbReference>
<feature type="active site" description="Proton donor" evidence="4">
    <location>
        <position position="8"/>
    </location>
</feature>
<comment type="similarity">
    <text evidence="1 3">Belongs to the 5'(3')-deoxyribonucleotidase family.</text>
</comment>
<evidence type="ECO:0000256" key="1">
    <source>
        <dbReference type="ARBA" id="ARBA00009589"/>
    </source>
</evidence>
<dbReference type="PANTHER" id="PTHR35134">
    <property type="entry name" value="NUCLEOTIDASE YQFW-RELATED"/>
    <property type="match status" value="1"/>
</dbReference>
<name>A0A1C7DTQ6_9BACL</name>
<dbReference type="InterPro" id="IPR010708">
    <property type="entry name" value="5'(3')-deoxyribonucleotidase"/>
</dbReference>
<reference evidence="6" key="1">
    <citation type="submission" date="2016-07" db="EMBL/GenBank/DDBJ databases">
        <authorList>
            <person name="See-Too W.S."/>
        </authorList>
    </citation>
    <scope>NUCLEOTIDE SEQUENCE [LARGE SCALE GENOMIC DNA]</scope>
    <source>
        <strain evidence="6">DSM 24743</strain>
    </source>
</reference>
<evidence type="ECO:0000313" key="5">
    <source>
        <dbReference type="EMBL" id="ANU14896.1"/>
    </source>
</evidence>
<dbReference type="InterPro" id="IPR023214">
    <property type="entry name" value="HAD_sf"/>
</dbReference>
<evidence type="ECO:0000256" key="4">
    <source>
        <dbReference type="PIRSR" id="PIRSR610708-1"/>
    </source>
</evidence>
<dbReference type="EC" id="3.1.3.-" evidence="3"/>
<dbReference type="Pfam" id="PF06941">
    <property type="entry name" value="NT5C"/>
    <property type="match status" value="1"/>
</dbReference>
<dbReference type="GO" id="GO:0008253">
    <property type="term" value="F:5'-nucleotidase activity"/>
    <property type="evidence" value="ECO:0007669"/>
    <property type="project" value="InterPro"/>
</dbReference>
<dbReference type="PIRSF" id="PIRSF021362">
    <property type="entry name" value="UCP021362_HAD"/>
    <property type="match status" value="1"/>
</dbReference>
<proteinExistence type="inferred from homology"/>
<evidence type="ECO:0000313" key="6">
    <source>
        <dbReference type="Proteomes" id="UP000092687"/>
    </source>
</evidence>
<sequence>MKFGFDIDDTLINLREYAFHYYQEQLDQPVDIAVFHDLNRVEIHEAFGLSDEEGKNMWNRSLDFLYFTNCPLYSGALELLKQLQSDGHEIYYITSRPIEYTENTFNWMVEKGFPIVRENFFCGMKDSEKVEIIKNLQLDYYFDDKPAVLNTLTGESVNVIVKDQSYNRHLDLLRVENWDELGDLINSEIK</sequence>
<reference evidence="6" key="2">
    <citation type="submission" date="2016-10" db="EMBL/GenBank/DDBJ databases">
        <authorList>
            <person name="See-Too W.S."/>
        </authorList>
    </citation>
    <scope>NUCLEOTIDE SEQUENCE [LARGE SCALE GENOMIC DNA]</scope>
    <source>
        <strain evidence="6">DSM 24743</strain>
    </source>
</reference>
<organism evidence="5 6">
    <name type="scientific">Planococcus halocryophilus</name>
    <dbReference type="NCBI Taxonomy" id="1215089"/>
    <lineage>
        <taxon>Bacteria</taxon>
        <taxon>Bacillati</taxon>
        <taxon>Bacillota</taxon>
        <taxon>Bacilli</taxon>
        <taxon>Bacillales</taxon>
        <taxon>Caryophanaceae</taxon>
        <taxon>Planococcus</taxon>
    </lineage>
</organism>
<dbReference type="EMBL" id="CP016537">
    <property type="protein sequence ID" value="ANU14896.1"/>
    <property type="molecule type" value="Genomic_DNA"/>
</dbReference>
<keyword evidence="6" id="KW-1185">Reference proteome</keyword>
<dbReference type="InterPro" id="IPR052419">
    <property type="entry name" value="5_3-deoxyribonucleotidase-like"/>
</dbReference>
<dbReference type="PANTHER" id="PTHR35134:SF2">
    <property type="entry name" value="NUCLEOTIDASE YQFW-RELATED"/>
    <property type="match status" value="1"/>
</dbReference>
<accession>A0A1C7DTQ6</accession>
<dbReference type="SUPFAM" id="SSF56784">
    <property type="entry name" value="HAD-like"/>
    <property type="match status" value="1"/>
</dbReference>
<feature type="active site" description="Nucleophile" evidence="4">
    <location>
        <position position="6"/>
    </location>
</feature>
<dbReference type="KEGG" id="phc:BBI08_13990"/>
<dbReference type="Gene3D" id="3.40.50.1000">
    <property type="entry name" value="HAD superfamily/HAD-like"/>
    <property type="match status" value="1"/>
</dbReference>
<gene>
    <name evidence="5" type="ORF">BBI08_13990</name>
</gene>
<dbReference type="GO" id="GO:0009264">
    <property type="term" value="P:deoxyribonucleotide catabolic process"/>
    <property type="evidence" value="ECO:0007669"/>
    <property type="project" value="InterPro"/>
</dbReference>
<keyword evidence="2 3" id="KW-0378">Hydrolase</keyword>
<dbReference type="AlphaFoldDB" id="A0A1C7DTQ6"/>
<dbReference type="STRING" id="1215089.BBI08_13990"/>
<dbReference type="InterPro" id="IPR009206">
    <property type="entry name" value="Nucleotidase_putative"/>
</dbReference>
<dbReference type="OrthoDB" id="573782at2"/>